<sequence length="347" mass="36016">MYEAILTLCLAAAGQEVCRDTLLPGYEAETEDACTAQLAARPPAADRAPLVARGAPRCAPAGPALAVTEIAPGVFVHVGAIAEPDAANGGDVANLGFVIGEAGVAAIDAGSTRAVAEGLWRAIRARTDLPVSHLVLTHMHPDHVLGAPLFTEAGAQVAGHAGLDRALADRGATYLESLARLVGPQAALGSGVVAVDLPVEGMGEIDLGGRVLALRAWPPAHTGTDLTATDPQTGTVFAGDLVFDRHAPALDGSLRGWQAVLETMRAEPHDRVVPGHGAATLDWPDGAAPLVRYLDRLAADTRAALDAGERLSEAVDHVAADEAPHWQLFEAYNPRNATVAFTELEWE</sequence>
<feature type="domain" description="Metallo-beta-lactamase" evidence="2">
    <location>
        <begin position="92"/>
        <end position="276"/>
    </location>
</feature>
<evidence type="ECO:0000313" key="3">
    <source>
        <dbReference type="EMBL" id="ETX28656.1"/>
    </source>
</evidence>
<dbReference type="SMART" id="SM00849">
    <property type="entry name" value="Lactamase_B"/>
    <property type="match status" value="1"/>
</dbReference>
<dbReference type="InterPro" id="IPR001279">
    <property type="entry name" value="Metallo-B-lactamas"/>
</dbReference>
<evidence type="ECO:0000313" key="4">
    <source>
        <dbReference type="Proteomes" id="UP000023430"/>
    </source>
</evidence>
<gene>
    <name evidence="3" type="ORF">RISW2_05000</name>
</gene>
<dbReference type="GO" id="GO:0017001">
    <property type="term" value="P:antibiotic catabolic process"/>
    <property type="evidence" value="ECO:0007669"/>
    <property type="project" value="UniProtKB-ARBA"/>
</dbReference>
<keyword evidence="4" id="KW-1185">Reference proteome</keyword>
<dbReference type="Proteomes" id="UP000023430">
    <property type="component" value="Unassembled WGS sequence"/>
</dbReference>
<dbReference type="InterPro" id="IPR050855">
    <property type="entry name" value="NDM-1-like"/>
</dbReference>
<dbReference type="EMBL" id="JAME01000016">
    <property type="protein sequence ID" value="ETX28656.1"/>
    <property type="molecule type" value="Genomic_DNA"/>
</dbReference>
<evidence type="ECO:0000256" key="1">
    <source>
        <dbReference type="ARBA" id="ARBA00005250"/>
    </source>
</evidence>
<dbReference type="AlphaFoldDB" id="X7F982"/>
<dbReference type="eggNOG" id="COG0491">
    <property type="taxonomic scope" value="Bacteria"/>
</dbReference>
<dbReference type="PATRIC" id="fig|1449351.3.peg.2320"/>
<comment type="similarity">
    <text evidence="1">Belongs to the metallo-beta-lactamase superfamily. Class-B beta-lactamase family.</text>
</comment>
<name>X7F982_9RHOB</name>
<comment type="caution">
    <text evidence="3">The sequence shown here is derived from an EMBL/GenBank/DDBJ whole genome shotgun (WGS) entry which is preliminary data.</text>
</comment>
<dbReference type="PANTHER" id="PTHR42951:SF4">
    <property type="entry name" value="ACYL-COENZYME A THIOESTERASE MBLAC2"/>
    <property type="match status" value="1"/>
</dbReference>
<organism evidence="3 4">
    <name type="scientific">Roseivivax isoporae LMG 25204</name>
    <dbReference type="NCBI Taxonomy" id="1449351"/>
    <lineage>
        <taxon>Bacteria</taxon>
        <taxon>Pseudomonadati</taxon>
        <taxon>Pseudomonadota</taxon>
        <taxon>Alphaproteobacteria</taxon>
        <taxon>Rhodobacterales</taxon>
        <taxon>Roseobacteraceae</taxon>
        <taxon>Roseivivax</taxon>
    </lineage>
</organism>
<evidence type="ECO:0000259" key="2">
    <source>
        <dbReference type="SMART" id="SM00849"/>
    </source>
</evidence>
<dbReference type="Gene3D" id="3.60.15.10">
    <property type="entry name" value="Ribonuclease Z/Hydroxyacylglutathione hydrolase-like"/>
    <property type="match status" value="1"/>
</dbReference>
<dbReference type="STRING" id="1449351.RISW2_05000"/>
<dbReference type="OrthoDB" id="420651at2"/>
<dbReference type="Pfam" id="PF00753">
    <property type="entry name" value="Lactamase_B"/>
    <property type="match status" value="1"/>
</dbReference>
<accession>X7F982</accession>
<dbReference type="InterPro" id="IPR036866">
    <property type="entry name" value="RibonucZ/Hydroxyglut_hydro"/>
</dbReference>
<dbReference type="CDD" id="cd16282">
    <property type="entry name" value="metallo-hydrolase-like_MBL-fold"/>
    <property type="match status" value="1"/>
</dbReference>
<dbReference type="NCBIfam" id="TIGR04559">
    <property type="entry name" value="SoxH_rel_PQQ_2"/>
    <property type="match status" value="1"/>
</dbReference>
<dbReference type="SUPFAM" id="SSF56281">
    <property type="entry name" value="Metallo-hydrolase/oxidoreductase"/>
    <property type="match status" value="1"/>
</dbReference>
<protein>
    <submittedName>
        <fullName evidence="3">Beta-lactamase</fullName>
    </submittedName>
</protein>
<proteinExistence type="inferred from homology"/>
<reference evidence="3 4" key="1">
    <citation type="submission" date="2014-01" db="EMBL/GenBank/DDBJ databases">
        <title>Roseivivax isoporae LMG 25204 Genome Sequencing.</title>
        <authorList>
            <person name="Lai Q."/>
            <person name="Li G."/>
            <person name="Shao Z."/>
        </authorList>
    </citation>
    <scope>NUCLEOTIDE SEQUENCE [LARGE SCALE GENOMIC DNA]</scope>
    <source>
        <strain evidence="3 4">LMG 25204</strain>
    </source>
</reference>
<dbReference type="RefSeq" id="WP_043770965.1">
    <property type="nucleotide sequence ID" value="NZ_JAME01000016.1"/>
</dbReference>
<dbReference type="InterPro" id="IPR030829">
    <property type="entry name" value="SoxH-rel_PQQ_2"/>
</dbReference>
<dbReference type="PANTHER" id="PTHR42951">
    <property type="entry name" value="METALLO-BETA-LACTAMASE DOMAIN-CONTAINING"/>
    <property type="match status" value="1"/>
</dbReference>